<proteinExistence type="predicted"/>
<name>D9SG69_GALCS</name>
<dbReference type="OrthoDB" id="6881333at2"/>
<dbReference type="HOGENOM" id="CLU_1084602_0_0_4"/>
<dbReference type="RefSeq" id="WP_013293455.1">
    <property type="nucleotide sequence ID" value="NC_014394.1"/>
</dbReference>
<evidence type="ECO:0000313" key="2">
    <source>
        <dbReference type="EMBL" id="ADL55516.1"/>
    </source>
</evidence>
<feature type="compositionally biased region" description="Basic residues" evidence="1">
    <location>
        <begin position="225"/>
        <end position="234"/>
    </location>
</feature>
<evidence type="ECO:0000256" key="1">
    <source>
        <dbReference type="SAM" id="MobiDB-lite"/>
    </source>
</evidence>
<dbReference type="KEGG" id="gca:Galf_1497"/>
<dbReference type="Proteomes" id="UP000001235">
    <property type="component" value="Chromosome"/>
</dbReference>
<feature type="region of interest" description="Disordered" evidence="1">
    <location>
        <begin position="174"/>
        <end position="234"/>
    </location>
</feature>
<protein>
    <submittedName>
        <fullName evidence="2">Uncharacterized protein</fullName>
    </submittedName>
</protein>
<dbReference type="EMBL" id="CP002159">
    <property type="protein sequence ID" value="ADL55516.1"/>
    <property type="molecule type" value="Genomic_DNA"/>
</dbReference>
<sequence length="234" mass="26541">MIDLGSTDFFIDVPSLPRAEFEEYSTRLFDEWVAYVDKYLDFPDYSLSLEIEEGSVKGKGKVALLLGTLYFGIGNYGDFISGLQTIRSQVGAVGDFLAAQAVKPFESQGHAVKVKRHGGALGQLQRLFNKVQSREFTAEEAMQEATLLLGEEAKTNPEFMRELEEALSKAPKFHEQLPLIDTTEQDSELQLDEKKEKPSRSPRPIPIAPPRNQFRVEVWRESKNSQRKMRIVQL</sequence>
<dbReference type="STRING" id="395494.Galf_1497"/>
<organism evidence="2 3">
    <name type="scientific">Gallionella capsiferriformans (strain ES-2)</name>
    <name type="common">Gallionella ferruginea capsiferriformans (strain ES-2)</name>
    <dbReference type="NCBI Taxonomy" id="395494"/>
    <lineage>
        <taxon>Bacteria</taxon>
        <taxon>Pseudomonadati</taxon>
        <taxon>Pseudomonadota</taxon>
        <taxon>Betaproteobacteria</taxon>
        <taxon>Nitrosomonadales</taxon>
        <taxon>Gallionellaceae</taxon>
        <taxon>Gallionella</taxon>
    </lineage>
</organism>
<evidence type="ECO:0000313" key="3">
    <source>
        <dbReference type="Proteomes" id="UP000001235"/>
    </source>
</evidence>
<keyword evidence="3" id="KW-1185">Reference proteome</keyword>
<reference evidence="2 3" key="1">
    <citation type="submission" date="2010-08" db="EMBL/GenBank/DDBJ databases">
        <title>Complete sequence of Gallionella capsiferriformans ES-2.</title>
        <authorList>
            <consortium name="US DOE Joint Genome Institute"/>
            <person name="Lucas S."/>
            <person name="Copeland A."/>
            <person name="Lapidus A."/>
            <person name="Cheng J.-F."/>
            <person name="Bruce D."/>
            <person name="Goodwin L."/>
            <person name="Pitluck S."/>
            <person name="Chertkov O."/>
            <person name="Davenport K.W."/>
            <person name="Detter J.C."/>
            <person name="Han C."/>
            <person name="Tapia R."/>
            <person name="Land M."/>
            <person name="Hauser L."/>
            <person name="Chang Y.-J."/>
            <person name="Jeffries C."/>
            <person name="Kyrpides N."/>
            <person name="Ivanova N."/>
            <person name="Mikhailova N."/>
            <person name="Shelobolina E.S."/>
            <person name="Picardal F."/>
            <person name="Roden E."/>
            <person name="Emerson D."/>
            <person name="Woyke T."/>
        </authorList>
    </citation>
    <scope>NUCLEOTIDE SEQUENCE [LARGE SCALE GENOMIC DNA]</scope>
    <source>
        <strain evidence="2 3">ES-2</strain>
    </source>
</reference>
<gene>
    <name evidence="2" type="ordered locus">Galf_1497</name>
</gene>
<dbReference type="AlphaFoldDB" id="D9SG69"/>
<accession>D9SG69</accession>